<dbReference type="AlphaFoldDB" id="A0A212T5A1"/>
<accession>A0A212T5A1</accession>
<protein>
    <submittedName>
        <fullName evidence="1">Uncharacterized protein</fullName>
    </submittedName>
</protein>
<evidence type="ECO:0000313" key="2">
    <source>
        <dbReference type="Proteomes" id="UP000198131"/>
    </source>
</evidence>
<dbReference type="Proteomes" id="UP000198131">
    <property type="component" value="Unassembled WGS sequence"/>
</dbReference>
<dbReference type="EMBL" id="FYEW01000001">
    <property type="protein sequence ID" value="SNC60934.1"/>
    <property type="molecule type" value="Genomic_DNA"/>
</dbReference>
<keyword evidence="2" id="KW-1185">Reference proteome</keyword>
<reference evidence="2" key="1">
    <citation type="submission" date="2017-06" db="EMBL/GenBank/DDBJ databases">
        <authorList>
            <person name="Varghese N."/>
            <person name="Submissions S."/>
        </authorList>
    </citation>
    <scope>NUCLEOTIDE SEQUENCE [LARGE SCALE GENOMIC DNA]</scope>
    <source>
        <strain evidence="2">DSM 11116</strain>
    </source>
</reference>
<evidence type="ECO:0000313" key="1">
    <source>
        <dbReference type="EMBL" id="SNC60934.1"/>
    </source>
</evidence>
<gene>
    <name evidence="1" type="ORF">SAMN06265337_0362</name>
</gene>
<name>A0A212T5A1_9BACT</name>
<organism evidence="1 2">
    <name type="scientific">Hymenobacter gelipurpurascens</name>
    <dbReference type="NCBI Taxonomy" id="89968"/>
    <lineage>
        <taxon>Bacteria</taxon>
        <taxon>Pseudomonadati</taxon>
        <taxon>Bacteroidota</taxon>
        <taxon>Cytophagia</taxon>
        <taxon>Cytophagales</taxon>
        <taxon>Hymenobacteraceae</taxon>
        <taxon>Hymenobacter</taxon>
    </lineage>
</organism>
<sequence>MALYRILGRINTPKEEHESKDRRKVTDVLANQRTSLLPFHSSHFSSSFYATETDNCFC</sequence>
<proteinExistence type="predicted"/>